<dbReference type="Pfam" id="PF02397">
    <property type="entry name" value="Bac_transf"/>
    <property type="match status" value="1"/>
</dbReference>
<evidence type="ECO:0000256" key="1">
    <source>
        <dbReference type="ARBA" id="ARBA00006464"/>
    </source>
</evidence>
<dbReference type="AlphaFoldDB" id="A5D3C0"/>
<sequence>MAVTKRNQAIKRIFDLACTLVLLVILSPLLLLVALAIKVTSPGEVIFKQQRLGLNREVFLMYKFRSMIPNAQNIGPGMFVEKDDPRITPVGKILRKTGIDELAQLFNVIRGEMSLVGPRPAPLHHFGKYDERQLKRFNVRPGITGWAQVNGRVALYWPERIELDLWYVENYSFWLDLKILLKTAGTVLFQRGGTAREDRKEVDPFMKL</sequence>
<dbReference type="eggNOG" id="COG2148">
    <property type="taxonomic scope" value="Bacteria"/>
</dbReference>
<dbReference type="PANTHER" id="PTHR30576:SF0">
    <property type="entry name" value="UNDECAPRENYL-PHOSPHATE N-ACETYLGALACTOSAMINYL 1-PHOSPHATE TRANSFERASE-RELATED"/>
    <property type="match status" value="1"/>
</dbReference>
<dbReference type="InterPro" id="IPR003362">
    <property type="entry name" value="Bact_transf"/>
</dbReference>
<name>A5D3C0_PELTS</name>
<evidence type="ECO:0000313" key="4">
    <source>
        <dbReference type="Proteomes" id="UP000006556"/>
    </source>
</evidence>
<reference evidence="4" key="1">
    <citation type="journal article" date="2008" name="Genome Res.">
        <title>The genome of Pelotomaculum thermopropionicum reveals niche-associated evolution in anaerobic microbiota.</title>
        <authorList>
            <person name="Kosaka T."/>
            <person name="Kato S."/>
            <person name="Shimoyama T."/>
            <person name="Ishii S."/>
            <person name="Abe T."/>
            <person name="Watanabe K."/>
        </authorList>
    </citation>
    <scope>NUCLEOTIDE SEQUENCE [LARGE SCALE GENOMIC DNA]</scope>
    <source>
        <strain evidence="4">DSM 13744 / JCM 10971 / SI</strain>
    </source>
</reference>
<dbReference type="GO" id="GO:0016780">
    <property type="term" value="F:phosphotransferase activity, for other substituted phosphate groups"/>
    <property type="evidence" value="ECO:0007669"/>
    <property type="project" value="TreeGrafter"/>
</dbReference>
<gene>
    <name evidence="3" type="primary">WcaJ</name>
    <name evidence="3" type="ordered locus">PTH_1100</name>
</gene>
<evidence type="ECO:0000313" key="3">
    <source>
        <dbReference type="EMBL" id="BAF59281.1"/>
    </source>
</evidence>
<keyword evidence="3" id="KW-0808">Transferase</keyword>
<evidence type="ECO:0000259" key="2">
    <source>
        <dbReference type="Pfam" id="PF02397"/>
    </source>
</evidence>
<keyword evidence="4" id="KW-1185">Reference proteome</keyword>
<feature type="domain" description="Bacterial sugar transferase" evidence="2">
    <location>
        <begin position="11"/>
        <end position="188"/>
    </location>
</feature>
<dbReference type="EMBL" id="AP009389">
    <property type="protein sequence ID" value="BAF59281.1"/>
    <property type="molecule type" value="Genomic_DNA"/>
</dbReference>
<dbReference type="PANTHER" id="PTHR30576">
    <property type="entry name" value="COLANIC BIOSYNTHESIS UDP-GLUCOSE LIPID CARRIER TRANSFERASE"/>
    <property type="match status" value="1"/>
</dbReference>
<organism evidence="3 4">
    <name type="scientific">Pelotomaculum thermopropionicum (strain DSM 13744 / JCM 10971 / SI)</name>
    <dbReference type="NCBI Taxonomy" id="370438"/>
    <lineage>
        <taxon>Bacteria</taxon>
        <taxon>Bacillati</taxon>
        <taxon>Bacillota</taxon>
        <taxon>Clostridia</taxon>
        <taxon>Eubacteriales</taxon>
        <taxon>Desulfotomaculaceae</taxon>
        <taxon>Pelotomaculum</taxon>
    </lineage>
</organism>
<dbReference type="STRING" id="370438.PTH_1100"/>
<dbReference type="KEGG" id="pth:PTH_1100"/>
<comment type="similarity">
    <text evidence="1">Belongs to the bacterial sugar transferase family.</text>
</comment>
<dbReference type="Proteomes" id="UP000006556">
    <property type="component" value="Chromosome"/>
</dbReference>
<dbReference type="HOGENOM" id="CLU_024920_1_4_9"/>
<proteinExistence type="inferred from homology"/>
<protein>
    <submittedName>
        <fullName evidence="3">Sugar transferases</fullName>
    </submittedName>
</protein>
<accession>A5D3C0</accession>